<feature type="compositionally biased region" description="Acidic residues" evidence="1">
    <location>
        <begin position="138"/>
        <end position="147"/>
    </location>
</feature>
<organism evidence="2 3">
    <name type="scientific">Diacronema lutheri</name>
    <name type="common">Unicellular marine alga</name>
    <name type="synonym">Monochrysis lutheri</name>
    <dbReference type="NCBI Taxonomy" id="2081491"/>
    <lineage>
        <taxon>Eukaryota</taxon>
        <taxon>Haptista</taxon>
        <taxon>Haptophyta</taxon>
        <taxon>Pavlovophyceae</taxon>
        <taxon>Pavlovales</taxon>
        <taxon>Pavlovaceae</taxon>
        <taxon>Diacronema</taxon>
    </lineage>
</organism>
<evidence type="ECO:0000256" key="1">
    <source>
        <dbReference type="SAM" id="MobiDB-lite"/>
    </source>
</evidence>
<dbReference type="InterPro" id="IPR003903">
    <property type="entry name" value="UIM_dom"/>
</dbReference>
<evidence type="ECO:0000313" key="2">
    <source>
        <dbReference type="EMBL" id="KAG8462317.1"/>
    </source>
</evidence>
<comment type="caution">
    <text evidence="2">The sequence shown here is derived from an EMBL/GenBank/DDBJ whole genome shotgun (WGS) entry which is preliminary data.</text>
</comment>
<evidence type="ECO:0000313" key="3">
    <source>
        <dbReference type="Proteomes" id="UP000751190"/>
    </source>
</evidence>
<sequence length="349" mass="35468">MGSQTITRPAEGVVLEFEFPVRSNAARSAALLWIAPDGSEREYAQLRAGAAHEVVHSQCTYEGETWRVRDDARRVLLEYTALRAPIQRLVVRDGSNGAALGGAHGGGDGGSCDAAGASGSADAGPSAVGSLATRADGAGDDDDDDDNELQRALALSLAEWPSAAGAVGFGRATIGPTSNGGAFRTAERVAPPAASPPAPPSVEQLAISLDDAVALSAQLAAQHAARARAQATRAPSPEAEAEARLQCRFPEVDGGGSSSFALRLRESETTQPLLDAILAHAELCGVALGGSGDVRVVSRAPELALVVARSGLVRSAHPVGAHLRTVGELGLLPSAVLHVTAAAGPVTGR</sequence>
<dbReference type="Gene3D" id="2.60.40.780">
    <property type="entry name" value="von Hippel-Lindau disease tumour suppressor, beta domain"/>
    <property type="match status" value="1"/>
</dbReference>
<dbReference type="Proteomes" id="UP000751190">
    <property type="component" value="Unassembled WGS sequence"/>
</dbReference>
<keyword evidence="3" id="KW-1185">Reference proteome</keyword>
<accession>A0A8J5XJ81</accession>
<reference evidence="2" key="1">
    <citation type="submission" date="2021-05" db="EMBL/GenBank/DDBJ databases">
        <title>The genome of the haptophyte Pavlova lutheri (Diacronema luteri, Pavlovales) - a model for lipid biosynthesis in eukaryotic algae.</title>
        <authorList>
            <person name="Hulatt C.J."/>
            <person name="Posewitz M.C."/>
        </authorList>
    </citation>
    <scope>NUCLEOTIDE SEQUENCE</scope>
    <source>
        <strain evidence="2">NIVA-4/92</strain>
    </source>
</reference>
<evidence type="ECO:0008006" key="4">
    <source>
        <dbReference type="Google" id="ProtNLM"/>
    </source>
</evidence>
<protein>
    <recommendedName>
        <fullName evidence="4">von Hippel-Lindau disease tumour suppressor beta domain-containing protein</fullName>
    </recommendedName>
</protein>
<dbReference type="EMBL" id="JAGTXO010000021">
    <property type="protein sequence ID" value="KAG8462317.1"/>
    <property type="molecule type" value="Genomic_DNA"/>
</dbReference>
<dbReference type="AlphaFoldDB" id="A0A8J5XJ81"/>
<proteinExistence type="predicted"/>
<feature type="region of interest" description="Disordered" evidence="1">
    <location>
        <begin position="115"/>
        <end position="147"/>
    </location>
</feature>
<name>A0A8J5XJ81_DIALT</name>
<feature type="compositionally biased region" description="Low complexity" evidence="1">
    <location>
        <begin position="115"/>
        <end position="130"/>
    </location>
</feature>
<gene>
    <name evidence="2" type="ORF">KFE25_012137</name>
</gene>
<dbReference type="OrthoDB" id="10623410at2759"/>
<dbReference type="PROSITE" id="PS50330">
    <property type="entry name" value="UIM"/>
    <property type="match status" value="1"/>
</dbReference>
<dbReference type="InterPro" id="IPR037140">
    <property type="entry name" value="VHL_beta_dom_sf"/>
</dbReference>